<evidence type="ECO:0000256" key="5">
    <source>
        <dbReference type="ARBA" id="ARBA00022840"/>
    </source>
</evidence>
<keyword evidence="4 9" id="KW-0418">Kinase</keyword>
<dbReference type="SUPFAM" id="SSF56112">
    <property type="entry name" value="Protein kinase-like (PK-like)"/>
    <property type="match status" value="1"/>
</dbReference>
<dbReference type="InterPro" id="IPR017441">
    <property type="entry name" value="Protein_kinase_ATP_BS"/>
</dbReference>
<evidence type="ECO:0000256" key="6">
    <source>
        <dbReference type="PROSITE-ProRule" id="PRU10141"/>
    </source>
</evidence>
<dbReference type="PROSITE" id="PS00108">
    <property type="entry name" value="PROTEIN_KINASE_ST"/>
    <property type="match status" value="1"/>
</dbReference>
<dbReference type="PANTHER" id="PTHR43671:SF92">
    <property type="entry name" value="SERINE_THREONINE-PROTEIN KINASE NEK10"/>
    <property type="match status" value="1"/>
</dbReference>
<dbReference type="OrthoDB" id="248923at2759"/>
<reference evidence="9 10" key="1">
    <citation type="submission" date="2019-05" db="EMBL/GenBank/DDBJ databases">
        <title>The compact genome of Giardia muris reveals important steps in the evolution of intestinal protozoan parasites.</title>
        <authorList>
            <person name="Xu F."/>
            <person name="Jimenez-Gonzalez A."/>
            <person name="Einarsson E."/>
            <person name="Astvaldsson A."/>
            <person name="Peirasmaki D."/>
            <person name="Eckmann L."/>
            <person name="Andersson J.O."/>
            <person name="Svard S.G."/>
            <person name="Jerlstrom-Hultqvist J."/>
        </authorList>
    </citation>
    <scope>NUCLEOTIDE SEQUENCE [LARGE SCALE GENOMIC DNA]</scope>
    <source>
        <strain evidence="9 10">Roberts-Thomson</strain>
    </source>
</reference>
<evidence type="ECO:0000259" key="8">
    <source>
        <dbReference type="PROSITE" id="PS50011"/>
    </source>
</evidence>
<gene>
    <name evidence="9" type="ORF">GMRT_16370</name>
</gene>
<keyword evidence="5 6" id="KW-0067">ATP-binding</keyword>
<dbReference type="GO" id="GO:0004674">
    <property type="term" value="F:protein serine/threonine kinase activity"/>
    <property type="evidence" value="ECO:0007669"/>
    <property type="project" value="UniProtKB-KW"/>
</dbReference>
<evidence type="ECO:0000256" key="4">
    <source>
        <dbReference type="ARBA" id="ARBA00022777"/>
    </source>
</evidence>
<dbReference type="InterPro" id="IPR008271">
    <property type="entry name" value="Ser/Thr_kinase_AS"/>
</dbReference>
<keyword evidence="7" id="KW-0723">Serine/threonine-protein kinase</keyword>
<protein>
    <submittedName>
        <fullName evidence="9">Kinase, NEK</fullName>
    </submittedName>
</protein>
<evidence type="ECO:0000256" key="3">
    <source>
        <dbReference type="ARBA" id="ARBA00022741"/>
    </source>
</evidence>
<dbReference type="InterPro" id="IPR050660">
    <property type="entry name" value="NEK_Ser/Thr_kinase"/>
</dbReference>
<dbReference type="AlphaFoldDB" id="A0A4Z1SLY5"/>
<dbReference type="Proteomes" id="UP000315496">
    <property type="component" value="Chromosome 5"/>
</dbReference>
<keyword evidence="2" id="KW-0808">Transferase</keyword>
<feature type="binding site" evidence="6">
    <location>
        <position position="42"/>
    </location>
    <ligand>
        <name>ATP</name>
        <dbReference type="ChEBI" id="CHEBI:30616"/>
    </ligand>
</feature>
<feature type="domain" description="Protein kinase" evidence="8">
    <location>
        <begin position="14"/>
        <end position="280"/>
    </location>
</feature>
<evidence type="ECO:0000256" key="2">
    <source>
        <dbReference type="ARBA" id="ARBA00022679"/>
    </source>
</evidence>
<dbReference type="InterPro" id="IPR011009">
    <property type="entry name" value="Kinase-like_dom_sf"/>
</dbReference>
<evidence type="ECO:0000256" key="7">
    <source>
        <dbReference type="RuleBase" id="RU000304"/>
    </source>
</evidence>
<dbReference type="GO" id="GO:0005524">
    <property type="term" value="F:ATP binding"/>
    <property type="evidence" value="ECO:0007669"/>
    <property type="project" value="UniProtKB-UniRule"/>
</dbReference>
<dbReference type="VEuPathDB" id="GiardiaDB:GMRT_16370"/>
<keyword evidence="3 6" id="KW-0547">Nucleotide-binding</keyword>
<dbReference type="PANTHER" id="PTHR43671">
    <property type="entry name" value="SERINE/THREONINE-PROTEIN KINASE NEK"/>
    <property type="match status" value="1"/>
</dbReference>
<dbReference type="PROSITE" id="PS00107">
    <property type="entry name" value="PROTEIN_KINASE_ATP"/>
    <property type="match status" value="1"/>
</dbReference>
<dbReference type="PROSITE" id="PS50011">
    <property type="entry name" value="PROTEIN_KINASE_DOM"/>
    <property type="match status" value="1"/>
</dbReference>
<evidence type="ECO:0000313" key="10">
    <source>
        <dbReference type="Proteomes" id="UP000315496"/>
    </source>
</evidence>
<dbReference type="EMBL" id="VDLU01000005">
    <property type="protein sequence ID" value="TNJ26550.1"/>
    <property type="molecule type" value="Genomic_DNA"/>
</dbReference>
<dbReference type="SMART" id="SM00220">
    <property type="entry name" value="S_TKc"/>
    <property type="match status" value="1"/>
</dbReference>
<comment type="caution">
    <text evidence="9">The sequence shown here is derived from an EMBL/GenBank/DDBJ whole genome shotgun (WGS) entry which is preliminary data.</text>
</comment>
<accession>A0A4Z1SLY5</accession>
<evidence type="ECO:0000313" key="9">
    <source>
        <dbReference type="EMBL" id="TNJ26550.1"/>
    </source>
</evidence>
<dbReference type="InterPro" id="IPR000719">
    <property type="entry name" value="Prot_kinase_dom"/>
</dbReference>
<dbReference type="Gene3D" id="1.10.510.10">
    <property type="entry name" value="Transferase(Phosphotransferase) domain 1"/>
    <property type="match status" value="1"/>
</dbReference>
<evidence type="ECO:0000256" key="1">
    <source>
        <dbReference type="ARBA" id="ARBA00010886"/>
    </source>
</evidence>
<organism evidence="9 10">
    <name type="scientific">Giardia muris</name>
    <dbReference type="NCBI Taxonomy" id="5742"/>
    <lineage>
        <taxon>Eukaryota</taxon>
        <taxon>Metamonada</taxon>
        <taxon>Diplomonadida</taxon>
        <taxon>Hexamitidae</taxon>
        <taxon>Giardiinae</taxon>
        <taxon>Giardia</taxon>
    </lineage>
</organism>
<name>A0A4Z1SLY5_GIAMU</name>
<sequence>MLSYGSFEKYYQPLDKTQRIGEGTYGDVFRVVSHDGQPYACKKLDMSSVPPRYRPSKMDDLENLLLMKNDYLCRYHHIFYDPEQNRALLVMDYFDRCCLADIIVYYHAKGKQIPEDTIWRVLSHMLSALAYYHTPFKAGAPKVNRIVHRDVKPANIFLAGDGRARIVDSAAYRMLDKVTVTSTIFGTLGYTPPEALAMDQYTDKSDIWSLGACIYAMCAKKPYAYNEDPQKLYDEIIQQPPVDVTPFGYSEDLNKALSYMLVTNPSQRFCANDLMSYPTVKSASGPADPTWGLSFD</sequence>
<dbReference type="Pfam" id="PF00069">
    <property type="entry name" value="Pkinase"/>
    <property type="match status" value="1"/>
</dbReference>
<keyword evidence="10" id="KW-1185">Reference proteome</keyword>
<comment type="similarity">
    <text evidence="1">Belongs to the protein kinase superfamily. NEK Ser/Thr protein kinase family. NIMA subfamily.</text>
</comment>
<proteinExistence type="inferred from homology"/>